<evidence type="ECO:0000313" key="11">
    <source>
        <dbReference type="EMBL" id="KAJ8444983.1"/>
    </source>
</evidence>
<reference evidence="11" key="1">
    <citation type="submission" date="2022-04" db="EMBL/GenBank/DDBJ databases">
        <title>Carnegiea gigantea Genome sequencing and assembly v2.</title>
        <authorList>
            <person name="Copetti D."/>
            <person name="Sanderson M.J."/>
            <person name="Burquez A."/>
            <person name="Wojciechowski M.F."/>
        </authorList>
    </citation>
    <scope>NUCLEOTIDE SEQUENCE</scope>
    <source>
        <strain evidence="11">SGP5-SGP5p</strain>
        <tissue evidence="11">Aerial part</tissue>
    </source>
</reference>
<dbReference type="SMART" id="SM00129">
    <property type="entry name" value="KISc"/>
    <property type="match status" value="1"/>
</dbReference>
<feature type="domain" description="Kinesin motor" evidence="10">
    <location>
        <begin position="478"/>
        <end position="812"/>
    </location>
</feature>
<evidence type="ECO:0000256" key="6">
    <source>
        <dbReference type="ARBA" id="ARBA00023175"/>
    </source>
</evidence>
<feature type="binding site" evidence="7">
    <location>
        <begin position="561"/>
        <end position="568"/>
    </location>
    <ligand>
        <name>ATP</name>
        <dbReference type="ChEBI" id="CHEBI:30616"/>
    </ligand>
</feature>
<organism evidence="11 12">
    <name type="scientific">Carnegiea gigantea</name>
    <dbReference type="NCBI Taxonomy" id="171969"/>
    <lineage>
        <taxon>Eukaryota</taxon>
        <taxon>Viridiplantae</taxon>
        <taxon>Streptophyta</taxon>
        <taxon>Embryophyta</taxon>
        <taxon>Tracheophyta</taxon>
        <taxon>Spermatophyta</taxon>
        <taxon>Magnoliopsida</taxon>
        <taxon>eudicotyledons</taxon>
        <taxon>Gunneridae</taxon>
        <taxon>Pentapetalae</taxon>
        <taxon>Caryophyllales</taxon>
        <taxon>Cactineae</taxon>
        <taxon>Cactaceae</taxon>
        <taxon>Cactoideae</taxon>
        <taxon>Echinocereeae</taxon>
        <taxon>Carnegiea</taxon>
    </lineage>
</organism>
<keyword evidence="4 7" id="KW-0067">ATP-binding</keyword>
<dbReference type="GO" id="GO:0007018">
    <property type="term" value="P:microtubule-based movement"/>
    <property type="evidence" value="ECO:0007669"/>
    <property type="project" value="InterPro"/>
</dbReference>
<name>A0A9Q1KKE6_9CARY</name>
<dbReference type="AlphaFoldDB" id="A0A9Q1KKE6"/>
<dbReference type="PANTHER" id="PTHR47972">
    <property type="entry name" value="KINESIN-LIKE PROTEIN KLP-3"/>
    <property type="match status" value="1"/>
</dbReference>
<dbReference type="EMBL" id="JAKOGI010000082">
    <property type="protein sequence ID" value="KAJ8444983.1"/>
    <property type="molecule type" value="Genomic_DNA"/>
</dbReference>
<evidence type="ECO:0000256" key="4">
    <source>
        <dbReference type="ARBA" id="ARBA00022840"/>
    </source>
</evidence>
<dbReference type="Gene3D" id="2.60.120.430">
    <property type="entry name" value="Galactose-binding lectin"/>
    <property type="match status" value="1"/>
</dbReference>
<dbReference type="InterPro" id="IPR021720">
    <property type="entry name" value="Malectin_dom"/>
</dbReference>
<dbReference type="InterPro" id="IPR001752">
    <property type="entry name" value="Kinesin_motor_dom"/>
</dbReference>
<keyword evidence="3 7" id="KW-0547">Nucleotide-binding</keyword>
<evidence type="ECO:0000259" key="10">
    <source>
        <dbReference type="PROSITE" id="PS50067"/>
    </source>
</evidence>
<dbReference type="PROSITE" id="PS00411">
    <property type="entry name" value="KINESIN_MOTOR_1"/>
    <property type="match status" value="1"/>
</dbReference>
<accession>A0A9Q1KKE6</accession>
<dbReference type="FunFam" id="3.40.850.10:FF:000057">
    <property type="entry name" value="kinesin-like protein KIN-14R"/>
    <property type="match status" value="1"/>
</dbReference>
<keyword evidence="6 7" id="KW-0505">Motor protein</keyword>
<keyword evidence="12" id="KW-1185">Reference proteome</keyword>
<evidence type="ECO:0000256" key="5">
    <source>
        <dbReference type="ARBA" id="ARBA00023054"/>
    </source>
</evidence>
<feature type="compositionally biased region" description="Low complexity" evidence="9">
    <location>
        <begin position="1040"/>
        <end position="1054"/>
    </location>
</feature>
<evidence type="ECO:0000256" key="9">
    <source>
        <dbReference type="SAM" id="MobiDB-lite"/>
    </source>
</evidence>
<evidence type="ECO:0000256" key="8">
    <source>
        <dbReference type="SAM" id="Coils"/>
    </source>
</evidence>
<dbReference type="InterPro" id="IPR036961">
    <property type="entry name" value="Kinesin_motor_dom_sf"/>
</dbReference>
<comment type="similarity">
    <text evidence="1">Belongs to the TRAFAC class myosin-kinesin ATPase superfamily. Kinesin family. KIN-14 subfamily.</text>
</comment>
<feature type="coiled-coil region" evidence="8">
    <location>
        <begin position="833"/>
        <end position="1005"/>
    </location>
</feature>
<keyword evidence="2" id="KW-0493">Microtubule</keyword>
<evidence type="ECO:0000256" key="2">
    <source>
        <dbReference type="ARBA" id="ARBA00022701"/>
    </source>
</evidence>
<dbReference type="OrthoDB" id="3176171at2759"/>
<dbReference type="PROSITE" id="PS50067">
    <property type="entry name" value="KINESIN_MOTOR_2"/>
    <property type="match status" value="1"/>
</dbReference>
<evidence type="ECO:0000256" key="1">
    <source>
        <dbReference type="ARBA" id="ARBA00010899"/>
    </source>
</evidence>
<dbReference type="PRINTS" id="PR00380">
    <property type="entry name" value="KINESINHEAVY"/>
</dbReference>
<dbReference type="CDD" id="cd01366">
    <property type="entry name" value="KISc_C_terminal"/>
    <property type="match status" value="1"/>
</dbReference>
<proteinExistence type="inferred from homology"/>
<dbReference type="SUPFAM" id="SSF52540">
    <property type="entry name" value="P-loop containing nucleoside triphosphate hydrolases"/>
    <property type="match status" value="1"/>
</dbReference>
<evidence type="ECO:0000256" key="3">
    <source>
        <dbReference type="ARBA" id="ARBA00022741"/>
    </source>
</evidence>
<dbReference type="GO" id="GO:0008017">
    <property type="term" value="F:microtubule binding"/>
    <property type="evidence" value="ECO:0007669"/>
    <property type="project" value="InterPro"/>
</dbReference>
<evidence type="ECO:0000313" key="12">
    <source>
        <dbReference type="Proteomes" id="UP001153076"/>
    </source>
</evidence>
<dbReference type="GO" id="GO:0005874">
    <property type="term" value="C:microtubule"/>
    <property type="evidence" value="ECO:0007669"/>
    <property type="project" value="UniProtKB-KW"/>
</dbReference>
<dbReference type="GO" id="GO:0003777">
    <property type="term" value="F:microtubule motor activity"/>
    <property type="evidence" value="ECO:0007669"/>
    <property type="project" value="InterPro"/>
</dbReference>
<feature type="compositionally biased region" description="Basic and acidic residues" evidence="9">
    <location>
        <begin position="1132"/>
        <end position="1143"/>
    </location>
</feature>
<dbReference type="InterPro" id="IPR019821">
    <property type="entry name" value="Kinesin_motor_CS"/>
</dbReference>
<evidence type="ECO:0000256" key="7">
    <source>
        <dbReference type="PROSITE-ProRule" id="PRU00283"/>
    </source>
</evidence>
<dbReference type="Gene3D" id="3.40.850.10">
    <property type="entry name" value="Kinesin motor domain"/>
    <property type="match status" value="1"/>
</dbReference>
<feature type="coiled-coil region" evidence="8">
    <location>
        <begin position="381"/>
        <end position="415"/>
    </location>
</feature>
<dbReference type="PANTHER" id="PTHR47972:SF18">
    <property type="entry name" value="KINESIN-LIKE PROTEIN KIN-14R"/>
    <property type="match status" value="1"/>
</dbReference>
<dbReference type="GO" id="GO:0005524">
    <property type="term" value="F:ATP binding"/>
    <property type="evidence" value="ECO:0007669"/>
    <property type="project" value="UniProtKB-UniRule"/>
</dbReference>
<feature type="coiled-coil region" evidence="8">
    <location>
        <begin position="451"/>
        <end position="478"/>
    </location>
</feature>
<dbReference type="InterPro" id="IPR027640">
    <property type="entry name" value="Kinesin-like_fam"/>
</dbReference>
<dbReference type="Pfam" id="PF00225">
    <property type="entry name" value="Kinesin"/>
    <property type="match status" value="1"/>
</dbReference>
<keyword evidence="5 8" id="KW-0175">Coiled coil</keyword>
<protein>
    <recommendedName>
        <fullName evidence="10">Kinesin motor domain-containing protein</fullName>
    </recommendedName>
</protein>
<comment type="caution">
    <text evidence="11">The sequence shown here is derived from an EMBL/GenBank/DDBJ whole genome shotgun (WGS) entry which is preliminary data.</text>
</comment>
<dbReference type="InterPro" id="IPR027417">
    <property type="entry name" value="P-loop_NTPase"/>
</dbReference>
<gene>
    <name evidence="11" type="ORF">Cgig2_029177</name>
</gene>
<dbReference type="Pfam" id="PF11721">
    <property type="entry name" value="Malectin"/>
    <property type="match status" value="1"/>
</dbReference>
<feature type="region of interest" description="Disordered" evidence="9">
    <location>
        <begin position="1040"/>
        <end position="1143"/>
    </location>
</feature>
<dbReference type="Proteomes" id="UP001153076">
    <property type="component" value="Unassembled WGS sequence"/>
</dbReference>
<sequence>MEGGHFEELPREAETLIPGQLGSGVLDWNKDPSGLLIFTEEKPLSEEDQDFQMDGFQESPADSMVCDSNSRLVPNGFSRSCCTDDIVAFVNAGCEDSSRVEAGIEFLADAHYQGGDILRTDECITEGGDYPFIYQSARLGNFSYQFRDLPPGDYFVDLHFVEIINTYGPKGIRVFNVYIQDEKASVLSKLHVINYLLQLVLKNWSKLMMAPLSSNWQVLSDFDIFAVVGANKPLQLVDSRTSVKEEGTIILRFEGIHGSPVVSGICIRRAPNLADSQQTHERLRCHNCAAEIEAPLAQEKDIRMKSMAKYKKKIEELNQQCQRKTDECYQAWMSLTAANEQLEKVRMELDNRLFQTYSLDQTVEEQAQKLRALSEKYEHDKKLWVMAISGLEEKIKEMREEHSQLSREAHDCTDSIPDLTKMVSAVQMLGELDIKLNFPVVLDISGGHLNCEELKEKYIEEQKKRKKLFNEIQEAKGNIRVFCRCRPPSKKEIAAGYANVVDFSGAKDGELGVLTSGSTKKTFKFDRVFTPDDDQVDVFADACPMATSVLDGFNVCIFAYGQTGTGKTFTMEGTVQNRGVNYRTVEQLFRIVEERSDTFSYDISVSVLEVYNEQIRDLLDISTSKRLEIKQSSEGSHHIPGIVEAKVDNIKQVWQVLQAGSNARAVGSNNSLMSHPVSFSPSLGLANLLLFYSMLCILVKAKNLMNGECTKSKLWLVDLAGSERLAKTDVQGERLKEAQNINRSLSALGDVISALANKSSHIPYRNSKLTHLLQDSLGGDSKTLMFVQISPSEHDLGETVSSLNFASRVRGVELAPAKRQIDTSELQKTKMLLEKARQESKCKDESIRKLEESLQNMENKARGKDQIYRNQQEKIRELEEQLEVRSASDSQTETQLLQLQERLRGKEETCSILQQKVKQLENKLREQQQNDSAVLQEVRDLEKKLKEQEQHSEAHSLTLQQRIKELEDKLQQECSHESRLLHQKIKELEEKIKEKEQQLEHRVASMDYGEVAGATPIGGRPSALRDEAMGEVDPFILRSSNSSSHRASHGSTMSKHGEVVHETRRKREFRSGETENQMPGPNAAALHDKRIRKSDPPKPFSRVVMKTTTRPAAGTQRPLIHSRVSRDNAQVTKDKDAKKKMWC</sequence>